<dbReference type="SUPFAM" id="SSF52540">
    <property type="entry name" value="P-loop containing nucleoside triphosphate hydrolases"/>
    <property type="match status" value="1"/>
</dbReference>
<accession>A0A433DED7</accession>
<comment type="subcellular location">
    <subcellularLocation>
        <location evidence="1">Mitochondrion</location>
    </subcellularLocation>
</comment>
<dbReference type="InterPro" id="IPR019368">
    <property type="entry name" value="Ribosomal_mS29"/>
</dbReference>
<name>A0A433DED7_9FUNG</name>
<evidence type="ECO:0000256" key="2">
    <source>
        <dbReference type="ARBA" id="ARBA00009863"/>
    </source>
</evidence>
<keyword evidence="3" id="KW-0809">Transit peptide</keyword>
<keyword evidence="6" id="KW-0687">Ribonucleoprotein</keyword>
<dbReference type="PANTHER" id="PTHR12810:SF0">
    <property type="entry name" value="SMALL RIBOSOMAL SUBUNIT PROTEIN MS29"/>
    <property type="match status" value="1"/>
</dbReference>
<proteinExistence type="inferred from homology"/>
<dbReference type="PANTHER" id="PTHR12810">
    <property type="entry name" value="MITOCHONDRIAL 28S RIBOSOMAL PROTEIN S29"/>
    <property type="match status" value="1"/>
</dbReference>
<comment type="similarity">
    <text evidence="2">Belongs to the mitochondrion-specific ribosomal protein mS29 family.</text>
</comment>
<protein>
    <recommendedName>
        <fullName evidence="7">Small ribosomal subunit protein mS29</fullName>
    </recommendedName>
</protein>
<evidence type="ECO:0000256" key="4">
    <source>
        <dbReference type="ARBA" id="ARBA00022980"/>
    </source>
</evidence>
<reference evidence="8 9" key="1">
    <citation type="journal article" date="2018" name="New Phytol.">
        <title>Phylogenomics of Endogonaceae and evolution of mycorrhizas within Mucoromycota.</title>
        <authorList>
            <person name="Chang Y."/>
            <person name="Desiro A."/>
            <person name="Na H."/>
            <person name="Sandor L."/>
            <person name="Lipzen A."/>
            <person name="Clum A."/>
            <person name="Barry K."/>
            <person name="Grigoriev I.V."/>
            <person name="Martin F.M."/>
            <person name="Stajich J.E."/>
            <person name="Smith M.E."/>
            <person name="Bonito G."/>
            <person name="Spatafora J.W."/>
        </authorList>
    </citation>
    <scope>NUCLEOTIDE SEQUENCE [LARGE SCALE GENOMIC DNA]</scope>
    <source>
        <strain evidence="8 9">GMNB39</strain>
    </source>
</reference>
<organism evidence="8 9">
    <name type="scientific">Jimgerdemannia flammicorona</name>
    <dbReference type="NCBI Taxonomy" id="994334"/>
    <lineage>
        <taxon>Eukaryota</taxon>
        <taxon>Fungi</taxon>
        <taxon>Fungi incertae sedis</taxon>
        <taxon>Mucoromycota</taxon>
        <taxon>Mucoromycotina</taxon>
        <taxon>Endogonomycetes</taxon>
        <taxon>Endogonales</taxon>
        <taxon>Endogonaceae</taxon>
        <taxon>Jimgerdemannia</taxon>
    </lineage>
</organism>
<evidence type="ECO:0000256" key="5">
    <source>
        <dbReference type="ARBA" id="ARBA00023128"/>
    </source>
</evidence>
<dbReference type="InterPro" id="IPR027417">
    <property type="entry name" value="P-loop_NTPase"/>
</dbReference>
<dbReference type="OrthoDB" id="274828at2759"/>
<keyword evidence="9" id="KW-1185">Reference proteome</keyword>
<dbReference type="GO" id="GO:0003735">
    <property type="term" value="F:structural constituent of ribosome"/>
    <property type="evidence" value="ECO:0007669"/>
    <property type="project" value="TreeGrafter"/>
</dbReference>
<sequence>MAKRQTTDILNQPPAKRSHTSFDLLEVDLTEINHDHVNEIILLDQSRVPEGEPTGIDLELLNEKNYPDFGVSGFEDSDSKLPFLIRDCALQIIKSFRIMKRAFDRRGHFGKGNILQGPAGAGKSYVLYHVVQFCRASGWLVLYIPTAGAFNEYDNERAAGTILDNFLHAEKDKLKDIEFKKGGPSLYDFISDGLDNEKYFETWKGLSNLFSIKRLKYPFLIAVDEWNVKFDNPRCQELFEFFGVQKLVGIIFFLH</sequence>
<evidence type="ECO:0000313" key="9">
    <source>
        <dbReference type="Proteomes" id="UP000268093"/>
    </source>
</evidence>
<comment type="caution">
    <text evidence="8">The sequence shown here is derived from an EMBL/GenBank/DDBJ whole genome shotgun (WGS) entry which is preliminary data.</text>
</comment>
<evidence type="ECO:0000256" key="7">
    <source>
        <dbReference type="ARBA" id="ARBA00035140"/>
    </source>
</evidence>
<evidence type="ECO:0000313" key="8">
    <source>
        <dbReference type="EMBL" id="RUP49201.1"/>
    </source>
</evidence>
<keyword evidence="5" id="KW-0496">Mitochondrion</keyword>
<keyword evidence="4" id="KW-0689">Ribosomal protein</keyword>
<dbReference type="Pfam" id="PF10236">
    <property type="entry name" value="DAP3"/>
    <property type="match status" value="1"/>
</dbReference>
<dbReference type="AlphaFoldDB" id="A0A433DED7"/>
<feature type="non-terminal residue" evidence="8">
    <location>
        <position position="255"/>
    </location>
</feature>
<dbReference type="Proteomes" id="UP000268093">
    <property type="component" value="Unassembled WGS sequence"/>
</dbReference>
<evidence type="ECO:0000256" key="1">
    <source>
        <dbReference type="ARBA" id="ARBA00004173"/>
    </source>
</evidence>
<gene>
    <name evidence="8" type="ORF">BC936DRAFT_143073</name>
</gene>
<dbReference type="EMBL" id="RBNI01002522">
    <property type="protein sequence ID" value="RUP49201.1"/>
    <property type="molecule type" value="Genomic_DNA"/>
</dbReference>
<evidence type="ECO:0000256" key="3">
    <source>
        <dbReference type="ARBA" id="ARBA00022946"/>
    </source>
</evidence>
<dbReference type="GO" id="GO:0005763">
    <property type="term" value="C:mitochondrial small ribosomal subunit"/>
    <property type="evidence" value="ECO:0007669"/>
    <property type="project" value="TreeGrafter"/>
</dbReference>
<evidence type="ECO:0000256" key="6">
    <source>
        <dbReference type="ARBA" id="ARBA00023274"/>
    </source>
</evidence>